<dbReference type="Proteomes" id="UP000179118">
    <property type="component" value="Unassembled WGS sequence"/>
</dbReference>
<name>A0A1G2S7L9_9BACT</name>
<dbReference type="Gene3D" id="3.90.70.10">
    <property type="entry name" value="Cysteine proteinases"/>
    <property type="match status" value="1"/>
</dbReference>
<dbReference type="GO" id="GO:0008233">
    <property type="term" value="F:peptidase activity"/>
    <property type="evidence" value="ECO:0007669"/>
    <property type="project" value="InterPro"/>
</dbReference>
<dbReference type="GO" id="GO:0016020">
    <property type="term" value="C:membrane"/>
    <property type="evidence" value="ECO:0007669"/>
    <property type="project" value="InterPro"/>
</dbReference>
<feature type="domain" description="Peptidase C39" evidence="1">
    <location>
        <begin position="37"/>
        <end position="184"/>
    </location>
</feature>
<dbReference type="InterPro" id="IPR039564">
    <property type="entry name" value="Peptidase_C39-like"/>
</dbReference>
<dbReference type="GO" id="GO:0006508">
    <property type="term" value="P:proteolysis"/>
    <property type="evidence" value="ECO:0007669"/>
    <property type="project" value="InterPro"/>
</dbReference>
<sequence>MIPYISAPIIYPASAPFEISIAKAPTVPFYSQFKDIQSLSWKKNGCGIASMAMLIEFYKPGTVSVDKLLTQAIASGAYKQDAGWKHRELALLSKKYGLEGKNYDLSNSDKNVAFAQFKDFLEDGPVIASVYNKFDPKSTVPHLVVINGIKGDTVYYNDPAAKTAGKEISTADFLKGWKKRFIVVRPAKESNKIILTKK</sequence>
<gene>
    <name evidence="2" type="ORF">A3D51_01700</name>
</gene>
<evidence type="ECO:0000313" key="2">
    <source>
        <dbReference type="EMBL" id="OHA81046.1"/>
    </source>
</evidence>
<protein>
    <recommendedName>
        <fullName evidence="1">Peptidase C39 domain-containing protein</fullName>
    </recommendedName>
</protein>
<dbReference type="Pfam" id="PF13529">
    <property type="entry name" value="Peptidase_C39_2"/>
    <property type="match status" value="1"/>
</dbReference>
<dbReference type="GO" id="GO:0005524">
    <property type="term" value="F:ATP binding"/>
    <property type="evidence" value="ECO:0007669"/>
    <property type="project" value="InterPro"/>
</dbReference>
<comment type="caution">
    <text evidence="2">The sequence shown here is derived from an EMBL/GenBank/DDBJ whole genome shotgun (WGS) entry which is preliminary data.</text>
</comment>
<dbReference type="InterPro" id="IPR005074">
    <property type="entry name" value="Peptidase_C39"/>
</dbReference>
<evidence type="ECO:0000259" key="1">
    <source>
        <dbReference type="PROSITE" id="PS50990"/>
    </source>
</evidence>
<dbReference type="PROSITE" id="PS50990">
    <property type="entry name" value="PEPTIDASE_C39"/>
    <property type="match status" value="1"/>
</dbReference>
<dbReference type="EMBL" id="MHUT01000011">
    <property type="protein sequence ID" value="OHA81046.1"/>
    <property type="molecule type" value="Genomic_DNA"/>
</dbReference>
<accession>A0A1G2S7L9</accession>
<evidence type="ECO:0000313" key="3">
    <source>
        <dbReference type="Proteomes" id="UP000179118"/>
    </source>
</evidence>
<dbReference type="AlphaFoldDB" id="A0A1G2S7L9"/>
<organism evidence="2 3">
    <name type="scientific">Candidatus Yonathbacteria bacterium RIFCSPHIGHO2_02_FULL_44_14</name>
    <dbReference type="NCBI Taxonomy" id="1802724"/>
    <lineage>
        <taxon>Bacteria</taxon>
        <taxon>Candidatus Yonathiibacteriota</taxon>
    </lineage>
</organism>
<reference evidence="2 3" key="1">
    <citation type="journal article" date="2016" name="Nat. Commun.">
        <title>Thousands of microbial genomes shed light on interconnected biogeochemical processes in an aquifer system.</title>
        <authorList>
            <person name="Anantharaman K."/>
            <person name="Brown C.T."/>
            <person name="Hug L.A."/>
            <person name="Sharon I."/>
            <person name="Castelle C.J."/>
            <person name="Probst A.J."/>
            <person name="Thomas B.C."/>
            <person name="Singh A."/>
            <person name="Wilkins M.J."/>
            <person name="Karaoz U."/>
            <person name="Brodie E.L."/>
            <person name="Williams K.H."/>
            <person name="Hubbard S.S."/>
            <person name="Banfield J.F."/>
        </authorList>
    </citation>
    <scope>NUCLEOTIDE SEQUENCE [LARGE SCALE GENOMIC DNA]</scope>
</reference>
<proteinExistence type="predicted"/>